<proteinExistence type="predicted"/>
<reference evidence="1" key="1">
    <citation type="submission" date="2014-09" db="EMBL/GenBank/DDBJ databases">
        <authorList>
            <person name="Magalhaes I.L.F."/>
            <person name="Oliveira U."/>
            <person name="Santos F.R."/>
            <person name="Vidigal T.H.D.A."/>
            <person name="Brescovit A.D."/>
            <person name="Santos A.J."/>
        </authorList>
    </citation>
    <scope>NUCLEOTIDE SEQUENCE</scope>
    <source>
        <tissue evidence="1">Shoot tissue taken approximately 20 cm above the soil surface</tissue>
    </source>
</reference>
<organism evidence="1">
    <name type="scientific">Arundo donax</name>
    <name type="common">Giant reed</name>
    <name type="synonym">Donax arundinaceus</name>
    <dbReference type="NCBI Taxonomy" id="35708"/>
    <lineage>
        <taxon>Eukaryota</taxon>
        <taxon>Viridiplantae</taxon>
        <taxon>Streptophyta</taxon>
        <taxon>Embryophyta</taxon>
        <taxon>Tracheophyta</taxon>
        <taxon>Spermatophyta</taxon>
        <taxon>Magnoliopsida</taxon>
        <taxon>Liliopsida</taxon>
        <taxon>Poales</taxon>
        <taxon>Poaceae</taxon>
        <taxon>PACMAD clade</taxon>
        <taxon>Arundinoideae</taxon>
        <taxon>Arundineae</taxon>
        <taxon>Arundo</taxon>
    </lineage>
</organism>
<protein>
    <submittedName>
        <fullName evidence="1">Uncharacterized protein</fullName>
    </submittedName>
</protein>
<reference evidence="1" key="2">
    <citation type="journal article" date="2015" name="Data Brief">
        <title>Shoot transcriptome of the giant reed, Arundo donax.</title>
        <authorList>
            <person name="Barrero R.A."/>
            <person name="Guerrero F.D."/>
            <person name="Moolhuijzen P."/>
            <person name="Goolsby J.A."/>
            <person name="Tidwell J."/>
            <person name="Bellgard S.E."/>
            <person name="Bellgard M.I."/>
        </authorList>
    </citation>
    <scope>NUCLEOTIDE SEQUENCE</scope>
    <source>
        <tissue evidence="1">Shoot tissue taken approximately 20 cm above the soil surface</tissue>
    </source>
</reference>
<dbReference type="AlphaFoldDB" id="A0A0A9HTU3"/>
<dbReference type="EMBL" id="GBRH01158642">
    <property type="protein sequence ID" value="JAE39254.1"/>
    <property type="molecule type" value="Transcribed_RNA"/>
</dbReference>
<evidence type="ECO:0000313" key="1">
    <source>
        <dbReference type="EMBL" id="JAE39254.1"/>
    </source>
</evidence>
<sequence>MYCCIMVELKVYQTSRLHSSPVHLYTGEKNKLHNGSVDNLC</sequence>
<name>A0A0A9HTU3_ARUDO</name>
<accession>A0A0A9HTU3</accession>